<feature type="compositionally biased region" description="Low complexity" evidence="12">
    <location>
        <begin position="653"/>
        <end position="662"/>
    </location>
</feature>
<comment type="caution">
    <text evidence="15">The sequence shown here is derived from an EMBL/GenBank/DDBJ whole genome shotgun (WGS) entry which is preliminary data.</text>
</comment>
<comment type="similarity">
    <text evidence="3 11">Belongs to the adaptor complexes large subunit family.</text>
</comment>
<dbReference type="EMBL" id="JARYMX010000003">
    <property type="protein sequence ID" value="KAJ9555140.1"/>
    <property type="molecule type" value="Genomic_DNA"/>
</dbReference>
<dbReference type="InterPro" id="IPR016024">
    <property type="entry name" value="ARM-type_fold"/>
</dbReference>
<dbReference type="Pfam" id="PF01602">
    <property type="entry name" value="Adaptin_N"/>
    <property type="match status" value="1"/>
</dbReference>
<dbReference type="GO" id="GO:0005794">
    <property type="term" value="C:Golgi apparatus"/>
    <property type="evidence" value="ECO:0007669"/>
    <property type="project" value="UniProtKB-SubCell"/>
</dbReference>
<feature type="region of interest" description="Disordered" evidence="12">
    <location>
        <begin position="603"/>
        <end position="674"/>
    </location>
</feature>
<evidence type="ECO:0000256" key="11">
    <source>
        <dbReference type="PIRNR" id="PIRNR002291"/>
    </source>
</evidence>
<organism evidence="15 16">
    <name type="scientific">Centaurea solstitialis</name>
    <name type="common">yellow star-thistle</name>
    <dbReference type="NCBI Taxonomy" id="347529"/>
    <lineage>
        <taxon>Eukaryota</taxon>
        <taxon>Viridiplantae</taxon>
        <taxon>Streptophyta</taxon>
        <taxon>Embryophyta</taxon>
        <taxon>Tracheophyta</taxon>
        <taxon>Spermatophyta</taxon>
        <taxon>Magnoliopsida</taxon>
        <taxon>eudicotyledons</taxon>
        <taxon>Gunneridae</taxon>
        <taxon>Pentapetalae</taxon>
        <taxon>asterids</taxon>
        <taxon>campanulids</taxon>
        <taxon>Asterales</taxon>
        <taxon>Asteraceae</taxon>
        <taxon>Carduoideae</taxon>
        <taxon>Cardueae</taxon>
        <taxon>Centaureinae</taxon>
        <taxon>Centaurea</taxon>
    </lineage>
</organism>
<dbReference type="SUPFAM" id="SSF49348">
    <property type="entry name" value="Clathrin adaptor appendage domain"/>
    <property type="match status" value="1"/>
</dbReference>
<dbReference type="InterPro" id="IPR011989">
    <property type="entry name" value="ARM-like"/>
</dbReference>
<dbReference type="SMART" id="SM00809">
    <property type="entry name" value="Alpha_adaptinC2"/>
    <property type="match status" value="1"/>
</dbReference>
<dbReference type="InterPro" id="IPR008152">
    <property type="entry name" value="Clathrin_a/b/g-adaptin_app_Ig"/>
</dbReference>
<protein>
    <recommendedName>
        <fullName evidence="11">Beta-adaptin-like protein</fullName>
    </recommendedName>
</protein>
<evidence type="ECO:0000256" key="6">
    <source>
        <dbReference type="ARBA" id="ARBA00023034"/>
    </source>
</evidence>
<dbReference type="FunFam" id="3.30.310.10:FF:000012">
    <property type="entry name" value="Beta-adaptin-like protein"/>
    <property type="match status" value="1"/>
</dbReference>
<keyword evidence="7 11" id="KW-0472">Membrane</keyword>
<dbReference type="AlphaFoldDB" id="A0AA38WJZ8"/>
<dbReference type="FunFam" id="2.60.40.1150:FF:000002">
    <property type="entry name" value="Beta-adaptin-like protein C"/>
    <property type="match status" value="1"/>
</dbReference>
<dbReference type="SUPFAM" id="SSF48371">
    <property type="entry name" value="ARM repeat"/>
    <property type="match status" value="1"/>
</dbReference>
<evidence type="ECO:0000259" key="14">
    <source>
        <dbReference type="SMART" id="SM01020"/>
    </source>
</evidence>
<dbReference type="SMART" id="SM01020">
    <property type="entry name" value="B2-adapt-app_C"/>
    <property type="match status" value="1"/>
</dbReference>
<dbReference type="InterPro" id="IPR015151">
    <property type="entry name" value="B-adaptin_app_sub_C"/>
</dbReference>
<dbReference type="GO" id="GO:0030276">
    <property type="term" value="F:clathrin binding"/>
    <property type="evidence" value="ECO:0007669"/>
    <property type="project" value="InterPro"/>
</dbReference>
<dbReference type="PANTHER" id="PTHR11134">
    <property type="entry name" value="ADAPTOR COMPLEX SUBUNIT BETA FAMILY MEMBER"/>
    <property type="match status" value="1"/>
</dbReference>
<dbReference type="InterPro" id="IPR009028">
    <property type="entry name" value="Coatomer/calthrin_app_sub_C"/>
</dbReference>
<accession>A0AA38WJZ8</accession>
<dbReference type="SUPFAM" id="SSF55711">
    <property type="entry name" value="Subdomain of clathrin and coatomer appendage domain"/>
    <property type="match status" value="1"/>
</dbReference>
<dbReference type="InterPro" id="IPR026739">
    <property type="entry name" value="AP_beta"/>
</dbReference>
<evidence type="ECO:0000256" key="5">
    <source>
        <dbReference type="ARBA" id="ARBA00022927"/>
    </source>
</evidence>
<evidence type="ECO:0000256" key="7">
    <source>
        <dbReference type="ARBA" id="ARBA00023136"/>
    </source>
</evidence>
<evidence type="ECO:0000256" key="8">
    <source>
        <dbReference type="ARBA" id="ARBA00023329"/>
    </source>
</evidence>
<dbReference type="GO" id="GO:0016192">
    <property type="term" value="P:vesicle-mediated transport"/>
    <property type="evidence" value="ECO:0007669"/>
    <property type="project" value="InterPro"/>
</dbReference>
<proteinExistence type="inferred from homology"/>
<dbReference type="FunFam" id="1.25.10.10:FF:000002">
    <property type="entry name" value="AP complex subunit beta"/>
    <property type="match status" value="1"/>
</dbReference>
<dbReference type="GO" id="GO:0030131">
    <property type="term" value="C:clathrin adaptor complex"/>
    <property type="evidence" value="ECO:0007669"/>
    <property type="project" value="InterPro"/>
</dbReference>
<reference evidence="15" key="1">
    <citation type="submission" date="2023-03" db="EMBL/GenBank/DDBJ databases">
        <title>Chromosome-scale reference genome and RAD-based genetic map of yellow starthistle (Centaurea solstitialis) reveal putative structural variation and QTLs associated with invader traits.</title>
        <authorList>
            <person name="Reatini B."/>
            <person name="Cang F.A."/>
            <person name="Jiang Q."/>
            <person name="Mckibben M.T.W."/>
            <person name="Barker M.S."/>
            <person name="Rieseberg L.H."/>
            <person name="Dlugosch K.M."/>
        </authorList>
    </citation>
    <scope>NUCLEOTIDE SEQUENCE</scope>
    <source>
        <strain evidence="15">CAN-66</strain>
        <tissue evidence="15">Leaf</tissue>
    </source>
</reference>
<dbReference type="Pfam" id="PF02883">
    <property type="entry name" value="Alpha_adaptinC2"/>
    <property type="match status" value="1"/>
</dbReference>
<evidence type="ECO:0000259" key="13">
    <source>
        <dbReference type="SMART" id="SM00809"/>
    </source>
</evidence>
<evidence type="ECO:0000256" key="10">
    <source>
        <dbReference type="ARBA" id="ARBA00065056"/>
    </source>
</evidence>
<dbReference type="GO" id="GO:0030665">
    <property type="term" value="C:clathrin-coated vesicle membrane"/>
    <property type="evidence" value="ECO:0007669"/>
    <property type="project" value="UniProtKB-SubCell"/>
</dbReference>
<keyword evidence="16" id="KW-1185">Reference proteome</keyword>
<dbReference type="GO" id="GO:0006886">
    <property type="term" value="P:intracellular protein transport"/>
    <property type="evidence" value="ECO:0007669"/>
    <property type="project" value="InterPro"/>
</dbReference>
<dbReference type="Proteomes" id="UP001172457">
    <property type="component" value="Chromosome 3"/>
</dbReference>
<evidence type="ECO:0000256" key="1">
    <source>
        <dbReference type="ARBA" id="ARBA00004145"/>
    </source>
</evidence>
<dbReference type="InterPro" id="IPR013041">
    <property type="entry name" value="Clathrin_app_Ig-like_sf"/>
</dbReference>
<dbReference type="Gene3D" id="2.60.40.1150">
    <property type="match status" value="1"/>
</dbReference>
<comment type="subunit">
    <text evidence="10 11">Adaptor protein complexes are heterotetramers composed of two large adaptins (beta-type subunit and alpha-type or delta-type or epsilon-type or gamma-type subunit), a medium adaptin (mu-type subunit) and a small adaptin (sigma-type subunit).</text>
</comment>
<comment type="subcellular location">
    <subcellularLocation>
        <location evidence="1">Cytoplasmic vesicle</location>
        <location evidence="1">Clathrin-coated vesicle membrane</location>
        <topology evidence="1">Peripheral membrane protein</topology>
        <orientation evidence="1">Cytoplasmic side</orientation>
    </subcellularLocation>
    <subcellularLocation>
        <location evidence="2">Golgi apparatus</location>
        <location evidence="2">trans-Golgi network</location>
    </subcellularLocation>
</comment>
<name>A0AA38WJZ8_9ASTR</name>
<keyword evidence="4 11" id="KW-0813">Transport</keyword>
<sequence>MSGHDSKYFSTTKKGEIPELKEELNSQYKDKRKDAVKKVIAAMTVGKDVSSLFTDVLNCMQTENLELKKLVYLYLINYAKSQPDLAILAVNTFVKPLKTVSYATFTRNTQDPNPLIRALAVRTMGCIRVDKITEYLCDPLQRCLKDDDPYVRKTAAICVAKLYDINAELVEDRGFLDALKDLISDNNPMVVANAVAALAEIQDNSSTPIFEITSHTLSKLLTALNECTEWGQVFILDSLSKYKAADAREAENIVERVTPRLQHANCAVVLSAVKMILQQMELITSPDVVRNLCKKMAPPLVTLLSAEPEIQYVALRNINLIVQRRPTILAHEIKVFFCKYNDPIYVKMEKLEIMIKLASDRNIDQVLLEFKEYATEVDVDFVRKAVRAIGRCAIKLERAAERCISVLLELIKIKVNYVVQEAIIVIKDIFRRYPNTYESIIATLCESLDTLDEPEAKASMIWIIGEYAERIDNADELLESFLESFPEEPAQVQLQLLTATVKLFLKKPTEGPQQMIQVVLNNATVETDNPDLRDRAYIYWRLLSTDPEAAKDVVLAEKPVISDDSNQFDSSLLDELLANIATLSSVYHKPPETFVTRVRTLQKTDEEEFPEGSEGAYSETSSAHAADNGASPPPTSSTPPYATTKQPAPAAPVPDLLDLMGLDGDGGGDNAAVPVDQPVKPAGPPLPILLPAATGQGLEISAQMVRKDGQIFYSIMFENNTQTPLDGFMIQFNKNTFGLAAGGPLQVPQVQPGTSERTLLPMVLFQNIAPGPPNSLLQVAVKNNQQPVWYFNDKISLLVLFTEDGRMERTAFLETWKSLPDSNEVSRDIPGIVINNVDATIEQLAPSNMFFIAKRKNANQDVLYLSAKIPRGIPFLIELTAVIGVPGLKCAIKTPNPEMAPLFFEALETVLKS</sequence>
<evidence type="ECO:0000256" key="2">
    <source>
        <dbReference type="ARBA" id="ARBA00004601"/>
    </source>
</evidence>
<dbReference type="InterPro" id="IPR002553">
    <property type="entry name" value="Clathrin/coatomer_adapt-like_N"/>
</dbReference>
<evidence type="ECO:0000256" key="12">
    <source>
        <dbReference type="SAM" id="MobiDB-lite"/>
    </source>
</evidence>
<gene>
    <name evidence="15" type="ORF">OSB04_009754</name>
</gene>
<evidence type="ECO:0000313" key="16">
    <source>
        <dbReference type="Proteomes" id="UP001172457"/>
    </source>
</evidence>
<evidence type="ECO:0000256" key="3">
    <source>
        <dbReference type="ARBA" id="ARBA00006613"/>
    </source>
</evidence>
<feature type="domain" description="Clathrin adaptor alpha/beta/gamma-adaptin appendage Ig-like subdomain" evidence="13">
    <location>
        <begin position="678"/>
        <end position="792"/>
    </location>
</feature>
<keyword evidence="8" id="KW-0968">Cytoplasmic vesicle</keyword>
<comment type="function">
    <text evidence="9 11">Subunit of clathrin-associated adaptor protein complex that plays a role in protein sorting in the late-Golgi/trans-Golgi network (TGN) and/or endosomes. The AP complexes mediate both the recruitment of clathrin to membranes and the recognition of sorting signals within the cytosolic tails of transmembrane cargo molecules.</text>
</comment>
<evidence type="ECO:0000256" key="4">
    <source>
        <dbReference type="ARBA" id="ARBA00022448"/>
    </source>
</evidence>
<keyword evidence="5 11" id="KW-0653">Protein transport</keyword>
<dbReference type="PIRSF" id="PIRSF002291">
    <property type="entry name" value="AP_complex_beta"/>
    <property type="match status" value="1"/>
</dbReference>
<dbReference type="Gene3D" id="1.25.10.10">
    <property type="entry name" value="Leucine-rich Repeat Variant"/>
    <property type="match status" value="1"/>
</dbReference>
<keyword evidence="6" id="KW-0333">Golgi apparatus</keyword>
<dbReference type="Pfam" id="PF09066">
    <property type="entry name" value="B2-adapt-app_C"/>
    <property type="match status" value="1"/>
</dbReference>
<dbReference type="Gene3D" id="3.30.310.10">
    <property type="entry name" value="TATA-Binding Protein"/>
    <property type="match status" value="1"/>
</dbReference>
<dbReference type="InterPro" id="IPR016342">
    <property type="entry name" value="AP_complex_bsu_1_2_4"/>
</dbReference>
<dbReference type="InterPro" id="IPR013037">
    <property type="entry name" value="Clathrin_b-adaptin_app_Ig-like"/>
</dbReference>
<dbReference type="InterPro" id="IPR012295">
    <property type="entry name" value="TBP_dom_sf"/>
</dbReference>
<evidence type="ECO:0000256" key="9">
    <source>
        <dbReference type="ARBA" id="ARBA00056315"/>
    </source>
</evidence>
<feature type="domain" description="Beta-adaptin appendage C-terminal subdomain" evidence="14">
    <location>
        <begin position="801"/>
        <end position="912"/>
    </location>
</feature>
<evidence type="ECO:0000313" key="15">
    <source>
        <dbReference type="EMBL" id="KAJ9555140.1"/>
    </source>
</evidence>